<organism evidence="1 2">
    <name type="scientific">Roseburia inulinivorans</name>
    <dbReference type="NCBI Taxonomy" id="360807"/>
    <lineage>
        <taxon>Bacteria</taxon>
        <taxon>Bacillati</taxon>
        <taxon>Bacillota</taxon>
        <taxon>Clostridia</taxon>
        <taxon>Lachnospirales</taxon>
        <taxon>Lachnospiraceae</taxon>
        <taxon>Roseburia</taxon>
    </lineage>
</organism>
<evidence type="ECO:0000313" key="2">
    <source>
        <dbReference type="Proteomes" id="UP000095395"/>
    </source>
</evidence>
<accession>A0A174G3N5</accession>
<reference evidence="1 2" key="1">
    <citation type="submission" date="2015-09" db="EMBL/GenBank/DDBJ databases">
        <authorList>
            <consortium name="Pathogen Informatics"/>
        </authorList>
    </citation>
    <scope>NUCLEOTIDE SEQUENCE [LARGE SCALE GENOMIC DNA]</scope>
    <source>
        <strain evidence="1 2">2789STDY5608835</strain>
    </source>
</reference>
<proteinExistence type="predicted"/>
<evidence type="ECO:0000313" key="1">
    <source>
        <dbReference type="EMBL" id="CUO55439.1"/>
    </source>
</evidence>
<evidence type="ECO:0008006" key="3">
    <source>
        <dbReference type="Google" id="ProtNLM"/>
    </source>
</evidence>
<protein>
    <recommendedName>
        <fullName evidence="3">DUF5640 domain-containing protein</fullName>
    </recommendedName>
</protein>
<dbReference type="Proteomes" id="UP000095395">
    <property type="component" value="Unassembled WGS sequence"/>
</dbReference>
<gene>
    <name evidence="1" type="ORF">ERS852392_03502</name>
</gene>
<sequence>MNKKHITHGKLKVFMILFLAVILIVLVVVCAKKIKLSQNEKNIIGTWKNSNSENVITVQDSDTLILYKDIPEAGLYHGNASYHFSYTDTICVTQDDISAEFCVDVDENQLIIYFAGQVYLVLQK</sequence>
<dbReference type="EMBL" id="CYYR01000048">
    <property type="protein sequence ID" value="CUO55439.1"/>
    <property type="molecule type" value="Genomic_DNA"/>
</dbReference>
<name>A0A174G3N5_9FIRM</name>
<dbReference type="AlphaFoldDB" id="A0A174G3N5"/>
<dbReference type="RefSeq" id="WP_055303505.1">
    <property type="nucleotide sequence ID" value="NZ_CYYR01000048.1"/>
</dbReference>